<dbReference type="Proteomes" id="UP000501076">
    <property type="component" value="Plasmid pFDU301A"/>
</dbReference>
<keyword evidence="2" id="KW-0732">Signal</keyword>
<evidence type="ECO:0000313" key="3">
    <source>
        <dbReference type="EMBL" id="QJX80218.1"/>
    </source>
</evidence>
<accession>A0A6M6E6J5</accession>
<name>A0A6M6E6J5_PRIMG</name>
<feature type="signal peptide" evidence="2">
    <location>
        <begin position="1"/>
        <end position="26"/>
    </location>
</feature>
<dbReference type="EMBL" id="CP045273">
    <property type="protein sequence ID" value="QJX80218.1"/>
    <property type="molecule type" value="Genomic_DNA"/>
</dbReference>
<evidence type="ECO:0000313" key="4">
    <source>
        <dbReference type="Proteomes" id="UP000501076"/>
    </source>
</evidence>
<evidence type="ECO:0000256" key="2">
    <source>
        <dbReference type="SAM" id="SignalP"/>
    </source>
</evidence>
<feature type="chain" id="PRO_5026694713" evidence="2">
    <location>
        <begin position="27"/>
        <end position="289"/>
    </location>
</feature>
<feature type="coiled-coil region" evidence="1">
    <location>
        <begin position="32"/>
        <end position="83"/>
    </location>
</feature>
<evidence type="ECO:0000256" key="1">
    <source>
        <dbReference type="SAM" id="Coils"/>
    </source>
</evidence>
<gene>
    <name evidence="3" type="ORF">FDZ14_29415</name>
</gene>
<protein>
    <submittedName>
        <fullName evidence="3">Uncharacterized protein</fullName>
    </submittedName>
</protein>
<keyword evidence="3" id="KW-0614">Plasmid</keyword>
<sequence>MLKKTFAVVATLGLSVSIFGGSASYAQTSPENKLEQIQQQKAEEEYKAKEEVQLAAEVKDESIENIEEQSEELTEEVADLSDEEYTRFMHNYVSENNESTEEMQEKLDLLGVEFVPEEGKDIQTMAMKDPSKLSLSVYSSKRAGKSYWYLQTSWRSKEIEFDPATLDVVSMEWNPKYGKFYTATAGGKGITTKRDGSKRGKGIYLFNVNDDVTIFDSYASVQVTKNKKGWLEFGSKYTHTYSATKKTKTGQAGINFDSTGPVGGYSYSVTKTSYVSSWPRYNENAVYLR</sequence>
<proteinExistence type="predicted"/>
<organism evidence="3 4">
    <name type="scientific">Priestia megaterium</name>
    <name type="common">Bacillus megaterium</name>
    <dbReference type="NCBI Taxonomy" id="1404"/>
    <lineage>
        <taxon>Bacteria</taxon>
        <taxon>Bacillati</taxon>
        <taxon>Bacillota</taxon>
        <taxon>Bacilli</taxon>
        <taxon>Bacillales</taxon>
        <taxon>Bacillaceae</taxon>
        <taxon>Priestia</taxon>
    </lineage>
</organism>
<keyword evidence="1" id="KW-0175">Coiled coil</keyword>
<dbReference type="RefSeq" id="WP_171778201.1">
    <property type="nucleotide sequence ID" value="NZ_CP045273.1"/>
</dbReference>
<geneLocation type="plasmid" evidence="4">
    <name>pfdu301a</name>
</geneLocation>
<reference evidence="3 4" key="1">
    <citation type="submission" date="2019-10" db="EMBL/GenBank/DDBJ databases">
        <title>Complete genome sequences for adaption low water activity.</title>
        <authorList>
            <person name="Zhao L."/>
            <person name="Zhong J."/>
        </authorList>
    </citation>
    <scope>NUCLEOTIDE SEQUENCE [LARGE SCALE GENOMIC DNA]</scope>
    <source>
        <strain evidence="3 4">FDU301</strain>
        <plasmid evidence="4">pfdu301a</plasmid>
    </source>
</reference>
<dbReference type="AlphaFoldDB" id="A0A6M6E6J5"/>